<dbReference type="Gene3D" id="2.40.70.10">
    <property type="entry name" value="Acid Proteases"/>
    <property type="match status" value="2"/>
</dbReference>
<dbReference type="Pfam" id="PF00026">
    <property type="entry name" value="Asp"/>
    <property type="match status" value="1"/>
</dbReference>
<name>A0A9P4NZJ4_9PEZI</name>
<accession>A0A9P4NZJ4</accession>
<gene>
    <name evidence="5" type="ORF">EJ08DRAFT_693993</name>
</gene>
<keyword evidence="5" id="KW-0645">Protease</keyword>
<dbReference type="GO" id="GO:0000324">
    <property type="term" value="C:fungal-type vacuole"/>
    <property type="evidence" value="ECO:0007669"/>
    <property type="project" value="TreeGrafter"/>
</dbReference>
<feature type="domain" description="Peptidase A1" evidence="4">
    <location>
        <begin position="98"/>
        <end position="420"/>
    </location>
</feature>
<organism evidence="5 6">
    <name type="scientific">Tothia fuscella</name>
    <dbReference type="NCBI Taxonomy" id="1048955"/>
    <lineage>
        <taxon>Eukaryota</taxon>
        <taxon>Fungi</taxon>
        <taxon>Dikarya</taxon>
        <taxon>Ascomycota</taxon>
        <taxon>Pezizomycotina</taxon>
        <taxon>Dothideomycetes</taxon>
        <taxon>Pleosporomycetidae</taxon>
        <taxon>Venturiales</taxon>
        <taxon>Cylindrosympodiaceae</taxon>
        <taxon>Tothia</taxon>
    </lineage>
</organism>
<dbReference type="SUPFAM" id="SSF50630">
    <property type="entry name" value="Acid proteases"/>
    <property type="match status" value="1"/>
</dbReference>
<dbReference type="OrthoDB" id="15189at2759"/>
<reference evidence="5" key="1">
    <citation type="journal article" date="2020" name="Stud. Mycol.">
        <title>101 Dothideomycetes genomes: a test case for predicting lifestyles and emergence of pathogens.</title>
        <authorList>
            <person name="Haridas S."/>
            <person name="Albert R."/>
            <person name="Binder M."/>
            <person name="Bloem J."/>
            <person name="Labutti K."/>
            <person name="Salamov A."/>
            <person name="Andreopoulos B."/>
            <person name="Baker S."/>
            <person name="Barry K."/>
            <person name="Bills G."/>
            <person name="Bluhm B."/>
            <person name="Cannon C."/>
            <person name="Castanera R."/>
            <person name="Culley D."/>
            <person name="Daum C."/>
            <person name="Ezra D."/>
            <person name="Gonzalez J."/>
            <person name="Henrissat B."/>
            <person name="Kuo A."/>
            <person name="Liang C."/>
            <person name="Lipzen A."/>
            <person name="Lutzoni F."/>
            <person name="Magnuson J."/>
            <person name="Mondo S."/>
            <person name="Nolan M."/>
            <person name="Ohm R."/>
            <person name="Pangilinan J."/>
            <person name="Park H.-J."/>
            <person name="Ramirez L."/>
            <person name="Alfaro M."/>
            <person name="Sun H."/>
            <person name="Tritt A."/>
            <person name="Yoshinaga Y."/>
            <person name="Zwiers L.-H."/>
            <person name="Turgeon B."/>
            <person name="Goodwin S."/>
            <person name="Spatafora J."/>
            <person name="Crous P."/>
            <person name="Grigoriev I."/>
        </authorList>
    </citation>
    <scope>NUCLEOTIDE SEQUENCE</scope>
    <source>
        <strain evidence="5">CBS 130266</strain>
    </source>
</reference>
<feature type="active site" evidence="2">
    <location>
        <position position="114"/>
    </location>
</feature>
<dbReference type="PANTHER" id="PTHR47966:SF47">
    <property type="entry name" value="ENDOPEPTIDASE, PUTATIVE (AFU_ORTHOLOGUE AFUA_3G01220)-RELATED"/>
    <property type="match status" value="1"/>
</dbReference>
<dbReference type="PANTHER" id="PTHR47966">
    <property type="entry name" value="BETA-SITE APP-CLEAVING ENZYME, ISOFORM A-RELATED"/>
    <property type="match status" value="1"/>
</dbReference>
<evidence type="ECO:0000259" key="4">
    <source>
        <dbReference type="PROSITE" id="PS51767"/>
    </source>
</evidence>
<dbReference type="AlphaFoldDB" id="A0A9P4NZJ4"/>
<protein>
    <submittedName>
        <fullName evidence="5">Acid protease</fullName>
    </submittedName>
</protein>
<dbReference type="InterPro" id="IPR001461">
    <property type="entry name" value="Aspartic_peptidase_A1"/>
</dbReference>
<dbReference type="InterPro" id="IPR033121">
    <property type="entry name" value="PEPTIDASE_A1"/>
</dbReference>
<proteinExistence type="inferred from homology"/>
<evidence type="ECO:0000313" key="5">
    <source>
        <dbReference type="EMBL" id="KAF2433961.1"/>
    </source>
</evidence>
<dbReference type="EMBL" id="MU007018">
    <property type="protein sequence ID" value="KAF2433961.1"/>
    <property type="molecule type" value="Genomic_DNA"/>
</dbReference>
<dbReference type="Proteomes" id="UP000800235">
    <property type="component" value="Unassembled WGS sequence"/>
</dbReference>
<dbReference type="PRINTS" id="PR00792">
    <property type="entry name" value="PEPSIN"/>
</dbReference>
<keyword evidence="5" id="KW-0378">Hydrolase</keyword>
<feature type="signal peptide" evidence="3">
    <location>
        <begin position="1"/>
        <end position="23"/>
    </location>
</feature>
<feature type="active site" evidence="2">
    <location>
        <position position="315"/>
    </location>
</feature>
<dbReference type="GO" id="GO:0004190">
    <property type="term" value="F:aspartic-type endopeptidase activity"/>
    <property type="evidence" value="ECO:0007669"/>
    <property type="project" value="InterPro"/>
</dbReference>
<dbReference type="InterPro" id="IPR034164">
    <property type="entry name" value="Pepsin-like_dom"/>
</dbReference>
<dbReference type="CDD" id="cd05471">
    <property type="entry name" value="pepsin_like"/>
    <property type="match status" value="1"/>
</dbReference>
<sequence>MAAQLSLLSLSILSLLTTSNALALPENHLEVRGLQSLQIEKTAAAAPDAVTNNYLVLEKSNMSSISNAVLSSLQQANGLRKRQDGSTPLIPLLGGAEFVSEVTIGSQTVKMIMDTGSSDTWLIKEGFECTDSNRKAVDESTCNFGPTYDGTITQIAGQDFQISYGDGEFVTGVFGTQDVEIAGITVQDQQVALGTSAFWNGDGISSGLVGLAYPAITSAFKGNTRISYDPLFTSMTKQGLSSSMFSMAIQRGGQTGGFIAFGGLPPVTFDETFAKTPIQVLTSGGSSQRTFYTITPDALVYTGSAKTQKSQYIVDSGTTLAYLPTNVAKTLNGLFTPKARLDPSQGAYVVNCNAKAPSLGVKIGGTTFNINPADMVLRDPSGLCISGIQDGGSGPFILGDVFMQNVVAVFDVGAAEMRFAAHDY</sequence>
<dbReference type="PROSITE" id="PS51767">
    <property type="entry name" value="PEPTIDASE_A1"/>
    <property type="match status" value="1"/>
</dbReference>
<dbReference type="InterPro" id="IPR021109">
    <property type="entry name" value="Peptidase_aspartic_dom_sf"/>
</dbReference>
<evidence type="ECO:0000256" key="1">
    <source>
        <dbReference type="ARBA" id="ARBA00007447"/>
    </source>
</evidence>
<dbReference type="GO" id="GO:0006508">
    <property type="term" value="P:proteolysis"/>
    <property type="evidence" value="ECO:0007669"/>
    <property type="project" value="UniProtKB-KW"/>
</dbReference>
<feature type="chain" id="PRO_5040350767" evidence="3">
    <location>
        <begin position="24"/>
        <end position="424"/>
    </location>
</feature>
<evidence type="ECO:0000256" key="3">
    <source>
        <dbReference type="SAM" id="SignalP"/>
    </source>
</evidence>
<comment type="caution">
    <text evidence="5">The sequence shown here is derived from an EMBL/GenBank/DDBJ whole genome shotgun (WGS) entry which is preliminary data.</text>
</comment>
<evidence type="ECO:0000313" key="6">
    <source>
        <dbReference type="Proteomes" id="UP000800235"/>
    </source>
</evidence>
<comment type="similarity">
    <text evidence="1">Belongs to the peptidase A1 family.</text>
</comment>
<evidence type="ECO:0000256" key="2">
    <source>
        <dbReference type="PIRSR" id="PIRSR601461-1"/>
    </source>
</evidence>
<keyword evidence="6" id="KW-1185">Reference proteome</keyword>
<keyword evidence="3" id="KW-0732">Signal</keyword>